<name>A0ABW5FQE0_9PSEU</name>
<dbReference type="InterPro" id="IPR035985">
    <property type="entry name" value="Ubiquitin-activating_enz"/>
</dbReference>
<comment type="caution">
    <text evidence="1">The sequence shown here is derived from an EMBL/GenBank/DDBJ whole genome shotgun (WGS) entry which is preliminary data.</text>
</comment>
<sequence>MVSEPRLAMAGLQTIPLPSAVLLRRGAVEVKITGTGAGEVVRVLLSAFAPPGATPGEVCARFPERDRPAVRNLVDELRQRRLLLPEDVVAEPEDVDAARRDVFHWHFGQQEDTVRGSLSSRRITVIGVNAVSARLLPALSAAGAANVELIDFPQLRNIALRPEDVSTGQAAEAGPDWLEGADADTVGCVVATSDFGPVPGLRLWNRFCAERRIPFLPVVLDNLIGTVGPLFLLGETPCYECLRARADSHVDDLQARREIENAAFEGQRFAALHPAAATILAELSAVELTRWFGGGRPLTRQAGTLVEVTMAEPAVVTRKVLRVPHCPVCGPATTHSASTVWLTEVDPR</sequence>
<organism evidence="1 2">
    <name type="scientific">Amycolatopsis pigmentata</name>
    <dbReference type="NCBI Taxonomy" id="450801"/>
    <lineage>
        <taxon>Bacteria</taxon>
        <taxon>Bacillati</taxon>
        <taxon>Actinomycetota</taxon>
        <taxon>Actinomycetes</taxon>
        <taxon>Pseudonocardiales</taxon>
        <taxon>Pseudonocardiaceae</taxon>
        <taxon>Amycolatopsis</taxon>
    </lineage>
</organism>
<reference evidence="2" key="1">
    <citation type="journal article" date="2019" name="Int. J. Syst. Evol. Microbiol.">
        <title>The Global Catalogue of Microorganisms (GCM) 10K type strain sequencing project: providing services to taxonomists for standard genome sequencing and annotation.</title>
        <authorList>
            <consortium name="The Broad Institute Genomics Platform"/>
            <consortium name="The Broad Institute Genome Sequencing Center for Infectious Disease"/>
            <person name="Wu L."/>
            <person name="Ma J."/>
        </authorList>
    </citation>
    <scope>NUCLEOTIDE SEQUENCE [LARGE SCALE GENOMIC DNA]</scope>
    <source>
        <strain evidence="2">CGMCC 4.7645</strain>
    </source>
</reference>
<dbReference type="EMBL" id="JBHUKR010000005">
    <property type="protein sequence ID" value="MFD2416231.1"/>
    <property type="molecule type" value="Genomic_DNA"/>
</dbReference>
<dbReference type="RefSeq" id="WP_378262840.1">
    <property type="nucleotide sequence ID" value="NZ_JBHUKR010000005.1"/>
</dbReference>
<dbReference type="Gene3D" id="3.40.50.720">
    <property type="entry name" value="NAD(P)-binding Rossmann-like Domain"/>
    <property type="match status" value="1"/>
</dbReference>
<evidence type="ECO:0000313" key="2">
    <source>
        <dbReference type="Proteomes" id="UP001597417"/>
    </source>
</evidence>
<dbReference type="InterPro" id="IPR022291">
    <property type="entry name" value="Bacteriocin_synth_cyclodeHase"/>
</dbReference>
<evidence type="ECO:0000313" key="1">
    <source>
        <dbReference type="EMBL" id="MFD2416231.1"/>
    </source>
</evidence>
<proteinExistence type="predicted"/>
<dbReference type="NCBIfam" id="TIGR03882">
    <property type="entry name" value="cyclo_dehyd_2"/>
    <property type="match status" value="1"/>
</dbReference>
<accession>A0ABW5FQE0</accession>
<protein>
    <submittedName>
        <fullName evidence="1">TOMM leader peptide-binding protein</fullName>
    </submittedName>
</protein>
<dbReference type="Proteomes" id="UP001597417">
    <property type="component" value="Unassembled WGS sequence"/>
</dbReference>
<keyword evidence="2" id="KW-1185">Reference proteome</keyword>
<dbReference type="SUPFAM" id="SSF69572">
    <property type="entry name" value="Activating enzymes of the ubiquitin-like proteins"/>
    <property type="match status" value="1"/>
</dbReference>
<gene>
    <name evidence="1" type="ORF">ACFSXZ_07810</name>
</gene>